<feature type="signal peptide" evidence="1">
    <location>
        <begin position="1"/>
        <end position="27"/>
    </location>
</feature>
<keyword evidence="1" id="KW-0732">Signal</keyword>
<dbReference type="InterPro" id="IPR045748">
    <property type="entry name" value="DcaP"/>
</dbReference>
<keyword evidence="3" id="KW-1185">Reference proteome</keyword>
<sequence>MGHKRIVCSLRGVLLAASILSSAPALAEQQSVDARLDRLERLVEGLVARLDADANAQAQQANALAAIRTETGAIRAEQEAIRAQTAATEETARSLAVRQAEMSDKLIEFAIPAGEGFKVGKTRVTYGGYVKLDAISQRTSGGQLGGNSILRDFLFPSSIPVGGQASGFDTDFSARQTRFLFKTETDVGTDHKLSGLIELDFNVTDGGNERVTNSFTPRIRHALINYDNWTFGQGWSTFQNVAALPDSLDFIGVTPGTVFDRQPLVRYTKGGLQVAVEQPETVVTAQNGSMVTPGDDQVPDIIGRYNWSGDWGSFTAAGIVRQLHVSADDLLGVDDAAWGYGISLSGKLKVGEQDDFRFMATAGDGLGRYIGLNIVNDAAIRPDGTLDPIFTWSGFAAYRHVWTPRLRSNIAGSWFKADNPVALTTRQVTDESWNAFANLIWTPIPPLNVGVEVMYASRTLEDGRSGNLQRVQLSTQYSF</sequence>
<dbReference type="KEGG" id="pns:A9D12_08500"/>
<evidence type="ECO:0000313" key="2">
    <source>
        <dbReference type="EMBL" id="ANK12976.1"/>
    </source>
</evidence>
<dbReference type="RefSeq" id="WP_068350886.1">
    <property type="nucleotide sequence ID" value="NZ_CP016033.1"/>
</dbReference>
<reference evidence="2 3" key="1">
    <citation type="submission" date="2016-05" db="EMBL/GenBank/DDBJ databases">
        <title>Compelete Genome Sequence of Bacteriochlorophyll-Synthesizing Bacterium Porphyrobacter neustonensis DSM 9434.</title>
        <authorList>
            <person name="Shi X.-L."/>
            <person name="Wu Y.-H."/>
            <person name="Cheng H."/>
            <person name="Xu L."/>
            <person name="Zhang X.-Q."/>
            <person name="Wang C.-S."/>
            <person name="Xu X.-W."/>
        </authorList>
    </citation>
    <scope>NUCLEOTIDE SEQUENCE [LARGE SCALE GENOMIC DNA]</scope>
    <source>
        <strain evidence="2 3">DSM 9434</strain>
    </source>
</reference>
<name>A0A192D4L8_9SPHN</name>
<evidence type="ECO:0000313" key="3">
    <source>
        <dbReference type="Proteomes" id="UP000078263"/>
    </source>
</evidence>
<dbReference type="AlphaFoldDB" id="A0A192D4L8"/>
<dbReference type="SUPFAM" id="SSF56935">
    <property type="entry name" value="Porins"/>
    <property type="match status" value="1"/>
</dbReference>
<accession>A0A192D4L8</accession>
<proteinExistence type="predicted"/>
<dbReference type="EMBL" id="CP016033">
    <property type="protein sequence ID" value="ANK12976.1"/>
    <property type="molecule type" value="Genomic_DNA"/>
</dbReference>
<feature type="chain" id="PRO_5032945479" evidence="1">
    <location>
        <begin position="28"/>
        <end position="479"/>
    </location>
</feature>
<dbReference type="Pfam" id="PF19577">
    <property type="entry name" value="DcaP"/>
    <property type="match status" value="1"/>
</dbReference>
<organism evidence="2 3">
    <name type="scientific">Erythrobacter neustonensis</name>
    <dbReference type="NCBI Taxonomy" id="1112"/>
    <lineage>
        <taxon>Bacteria</taxon>
        <taxon>Pseudomonadati</taxon>
        <taxon>Pseudomonadota</taxon>
        <taxon>Alphaproteobacteria</taxon>
        <taxon>Sphingomonadales</taxon>
        <taxon>Erythrobacteraceae</taxon>
        <taxon>Erythrobacter/Porphyrobacter group</taxon>
        <taxon>Erythrobacter</taxon>
    </lineage>
</organism>
<gene>
    <name evidence="2" type="ORF">A9D12_08500</name>
</gene>
<dbReference type="STRING" id="1112.A9D12_08500"/>
<dbReference type="Proteomes" id="UP000078263">
    <property type="component" value="Chromosome"/>
</dbReference>
<protein>
    <submittedName>
        <fullName evidence="2">Uncharacterized protein</fullName>
    </submittedName>
</protein>
<evidence type="ECO:0000256" key="1">
    <source>
        <dbReference type="SAM" id="SignalP"/>
    </source>
</evidence>